<proteinExistence type="predicted"/>
<dbReference type="PANTHER" id="PTHR12262">
    <property type="entry name" value="CCR4-NOT TRANSCRIPTION COMPLEX SUBUNIT 9"/>
    <property type="match status" value="1"/>
</dbReference>
<gene>
    <name evidence="1" type="ORF">M569_05634</name>
</gene>
<name>S8CPM3_9LAMI</name>
<feature type="non-terminal residue" evidence="1">
    <location>
        <position position="1"/>
    </location>
</feature>
<dbReference type="Gene3D" id="1.25.10.10">
    <property type="entry name" value="Leucine-rich Repeat Variant"/>
    <property type="match status" value="1"/>
</dbReference>
<organism evidence="1 2">
    <name type="scientific">Genlisea aurea</name>
    <dbReference type="NCBI Taxonomy" id="192259"/>
    <lineage>
        <taxon>Eukaryota</taxon>
        <taxon>Viridiplantae</taxon>
        <taxon>Streptophyta</taxon>
        <taxon>Embryophyta</taxon>
        <taxon>Tracheophyta</taxon>
        <taxon>Spermatophyta</taxon>
        <taxon>Magnoliopsida</taxon>
        <taxon>eudicotyledons</taxon>
        <taxon>Gunneridae</taxon>
        <taxon>Pentapetalae</taxon>
        <taxon>asterids</taxon>
        <taxon>lamiids</taxon>
        <taxon>Lamiales</taxon>
        <taxon>Lentibulariaceae</taxon>
        <taxon>Genlisea</taxon>
    </lineage>
</organism>
<evidence type="ECO:0000313" key="2">
    <source>
        <dbReference type="Proteomes" id="UP000015453"/>
    </source>
</evidence>
<comment type="caution">
    <text evidence="1">The sequence shown here is derived from an EMBL/GenBank/DDBJ whole genome shotgun (WGS) entry which is preliminary data.</text>
</comment>
<keyword evidence="2" id="KW-1185">Reference proteome</keyword>
<dbReference type="Proteomes" id="UP000015453">
    <property type="component" value="Unassembled WGS sequence"/>
</dbReference>
<dbReference type="InterPro" id="IPR011989">
    <property type="entry name" value="ARM-like"/>
</dbReference>
<dbReference type="GO" id="GO:0006402">
    <property type="term" value="P:mRNA catabolic process"/>
    <property type="evidence" value="ECO:0007669"/>
    <property type="project" value="InterPro"/>
</dbReference>
<reference evidence="1 2" key="1">
    <citation type="journal article" date="2013" name="BMC Genomics">
        <title>The miniature genome of a carnivorous plant Genlisea aurea contains a low number of genes and short non-coding sequences.</title>
        <authorList>
            <person name="Leushkin E.V."/>
            <person name="Sutormin R.A."/>
            <person name="Nabieva E.R."/>
            <person name="Penin A.A."/>
            <person name="Kondrashov A.S."/>
            <person name="Logacheva M.D."/>
        </authorList>
    </citation>
    <scope>NUCLEOTIDE SEQUENCE [LARGE SCALE GENOMIC DNA]</scope>
</reference>
<sequence>RACDALRSCLPDLLRDATFSVCLRDDPTTRRWLQQLLSNVQGQRGAMQGGGGFDHMMVS</sequence>
<dbReference type="InterPro" id="IPR007216">
    <property type="entry name" value="CNOT9"/>
</dbReference>
<evidence type="ECO:0000313" key="1">
    <source>
        <dbReference type="EMBL" id="EPS69134.1"/>
    </source>
</evidence>
<accession>S8CPM3</accession>
<dbReference type="GO" id="GO:0030014">
    <property type="term" value="C:CCR4-NOT complex"/>
    <property type="evidence" value="ECO:0007669"/>
    <property type="project" value="InterPro"/>
</dbReference>
<dbReference type="EMBL" id="AUSU01002277">
    <property type="protein sequence ID" value="EPS69134.1"/>
    <property type="molecule type" value="Genomic_DNA"/>
</dbReference>
<protein>
    <submittedName>
        <fullName evidence="1">Uncharacterized protein</fullName>
    </submittedName>
</protein>
<dbReference type="OrthoDB" id="1674617at2759"/>
<dbReference type="AlphaFoldDB" id="S8CPM3"/>